<reference evidence="1" key="2">
    <citation type="submission" date="2025-08" db="UniProtKB">
        <authorList>
            <consortium name="Ensembl"/>
        </authorList>
    </citation>
    <scope>IDENTIFICATION</scope>
</reference>
<evidence type="ECO:0000313" key="2">
    <source>
        <dbReference type="Proteomes" id="UP000007875"/>
    </source>
</evidence>
<dbReference type="Ensembl" id="ENSCSAVT00000000720.1">
    <property type="protein sequence ID" value="ENSCSAVP00000000713.1"/>
    <property type="gene ID" value="ENSCSAVG00000000399.1"/>
</dbReference>
<reference evidence="2" key="1">
    <citation type="submission" date="2003-08" db="EMBL/GenBank/DDBJ databases">
        <authorList>
            <person name="Birren B."/>
            <person name="Nusbaum C."/>
            <person name="Abebe A."/>
            <person name="Abouelleil A."/>
            <person name="Adekoya E."/>
            <person name="Ait-zahra M."/>
            <person name="Allen N."/>
            <person name="Allen T."/>
            <person name="An P."/>
            <person name="Anderson M."/>
            <person name="Anderson S."/>
            <person name="Arachchi H."/>
            <person name="Armbruster J."/>
            <person name="Bachantsang P."/>
            <person name="Baldwin J."/>
            <person name="Barry A."/>
            <person name="Bayul T."/>
            <person name="Blitshsteyn B."/>
            <person name="Bloom T."/>
            <person name="Blye J."/>
            <person name="Boguslavskiy L."/>
            <person name="Borowsky M."/>
            <person name="Boukhgalter B."/>
            <person name="Brunache A."/>
            <person name="Butler J."/>
            <person name="Calixte N."/>
            <person name="Calvo S."/>
            <person name="Camarata J."/>
            <person name="Campo K."/>
            <person name="Chang J."/>
            <person name="Cheshatsang Y."/>
            <person name="Citroen M."/>
            <person name="Collymore A."/>
            <person name="Considine T."/>
            <person name="Cook A."/>
            <person name="Cooke P."/>
            <person name="Corum B."/>
            <person name="Cuomo C."/>
            <person name="David R."/>
            <person name="Dawoe T."/>
            <person name="Degray S."/>
            <person name="Dodge S."/>
            <person name="Dooley K."/>
            <person name="Dorje P."/>
            <person name="Dorjee K."/>
            <person name="Dorris L."/>
            <person name="Duffey N."/>
            <person name="Dupes A."/>
            <person name="Elkins T."/>
            <person name="Engels R."/>
            <person name="Erickson J."/>
            <person name="Farina A."/>
            <person name="Faro S."/>
            <person name="Ferreira P."/>
            <person name="Fischer H."/>
            <person name="Fitzgerald M."/>
            <person name="Foley K."/>
            <person name="Gage D."/>
            <person name="Galagan J."/>
            <person name="Gearin G."/>
            <person name="Gnerre S."/>
            <person name="Gnirke A."/>
            <person name="Goyette A."/>
            <person name="Graham J."/>
            <person name="Grandbois E."/>
            <person name="Gyaltsen K."/>
            <person name="Hafez N."/>
            <person name="Hagopian D."/>
            <person name="Hagos B."/>
            <person name="Hall J."/>
            <person name="Hatcher B."/>
            <person name="Heller A."/>
            <person name="Higgins H."/>
            <person name="Honan T."/>
            <person name="Horn A."/>
            <person name="Houde N."/>
            <person name="Hughes L."/>
            <person name="Hulme W."/>
            <person name="Husby E."/>
            <person name="Iliev I."/>
            <person name="Jaffe D."/>
            <person name="Jones C."/>
            <person name="Kamal M."/>
            <person name="Kamat A."/>
            <person name="Kamvysselis M."/>
            <person name="Karlsson E."/>
            <person name="Kells C."/>
            <person name="Kieu A."/>
            <person name="Kisner P."/>
            <person name="Kodira C."/>
            <person name="Kulbokas E."/>
            <person name="Labutti K."/>
            <person name="Lama D."/>
            <person name="Landers T."/>
            <person name="Leger J."/>
            <person name="Levine S."/>
            <person name="Lewis D."/>
            <person name="Lewis T."/>
            <person name="Lindblad-toh K."/>
            <person name="Liu X."/>
            <person name="Lokyitsang T."/>
            <person name="Lokyitsang Y."/>
            <person name="Lucien O."/>
            <person name="Lui A."/>
            <person name="Ma L.J."/>
            <person name="Mabbitt R."/>
            <person name="Macdonald J."/>
            <person name="Maclean C."/>
            <person name="Major J."/>
            <person name="Manning J."/>
            <person name="Marabella R."/>
            <person name="Maru K."/>
            <person name="Matthews C."/>
            <person name="Mauceli E."/>
            <person name="Mccarthy M."/>
            <person name="Mcdonough S."/>
            <person name="Mcghee T."/>
            <person name="Meldrim J."/>
            <person name="Meneus L."/>
            <person name="Mesirov J."/>
            <person name="Mihalev A."/>
            <person name="Mihova T."/>
            <person name="Mikkelsen T."/>
            <person name="Mlenga V."/>
            <person name="Moru K."/>
            <person name="Mozes J."/>
            <person name="Mulrain L."/>
            <person name="Munson G."/>
            <person name="Naylor J."/>
            <person name="Newes C."/>
            <person name="Nguyen C."/>
            <person name="Nguyen N."/>
            <person name="Nguyen T."/>
            <person name="Nicol R."/>
            <person name="Nielsen C."/>
            <person name="Nizzari M."/>
            <person name="Norbu C."/>
            <person name="Norbu N."/>
            <person name="O'donnell P."/>
            <person name="Okoawo O."/>
            <person name="O'leary S."/>
            <person name="Omotosho B."/>
            <person name="O'neill K."/>
            <person name="Osman S."/>
            <person name="Parker S."/>
            <person name="Perrin D."/>
            <person name="Phunkhang P."/>
            <person name="Piqani B."/>
            <person name="Purcell S."/>
            <person name="Rachupka T."/>
            <person name="Ramasamy U."/>
            <person name="Rameau R."/>
            <person name="Ray V."/>
            <person name="Raymond C."/>
            <person name="Retta R."/>
            <person name="Richardson S."/>
            <person name="Rise C."/>
            <person name="Rodriguez J."/>
            <person name="Rogers J."/>
            <person name="Rogov P."/>
            <person name="Rutman M."/>
            <person name="Schupbach R."/>
            <person name="Seaman C."/>
            <person name="Settipalli S."/>
            <person name="Sharpe T."/>
            <person name="Sheridan J."/>
            <person name="Sherpa N."/>
            <person name="Shi J."/>
            <person name="Smirnov S."/>
            <person name="Smith C."/>
            <person name="Sougnez C."/>
            <person name="Spencer B."/>
            <person name="Stalker J."/>
            <person name="Stange-thomann N."/>
            <person name="Stavropoulos S."/>
            <person name="Stetson K."/>
            <person name="Stone C."/>
            <person name="Stone S."/>
            <person name="Stubbs M."/>
            <person name="Talamas J."/>
            <person name="Tchuinga P."/>
            <person name="Tenzing P."/>
            <person name="Tesfaye S."/>
            <person name="Theodore J."/>
            <person name="Thoulutsang Y."/>
            <person name="Topham K."/>
            <person name="Towey S."/>
            <person name="Tsamla T."/>
            <person name="Tsomo N."/>
            <person name="Vallee D."/>
            <person name="Vassiliev H."/>
            <person name="Venkataraman V."/>
            <person name="Vinson J."/>
            <person name="Vo A."/>
            <person name="Wade C."/>
            <person name="Wang S."/>
            <person name="Wangchuk T."/>
            <person name="Wangdi T."/>
            <person name="Whittaker C."/>
            <person name="Wilkinson J."/>
            <person name="Wu Y."/>
            <person name="Wyman D."/>
            <person name="Yadav S."/>
            <person name="Yang S."/>
            <person name="Yang X."/>
            <person name="Yeager S."/>
            <person name="Yee E."/>
            <person name="Young G."/>
            <person name="Zainoun J."/>
            <person name="Zembeck L."/>
            <person name="Zimmer A."/>
            <person name="Zody M."/>
            <person name="Lander E."/>
        </authorList>
    </citation>
    <scope>NUCLEOTIDE SEQUENCE [LARGE SCALE GENOMIC DNA]</scope>
</reference>
<dbReference type="AlphaFoldDB" id="H2Y5W5"/>
<accession>H2Y5W5</accession>
<evidence type="ECO:0000313" key="1">
    <source>
        <dbReference type="Ensembl" id="ENSCSAVP00000000713.1"/>
    </source>
</evidence>
<proteinExistence type="predicted"/>
<reference evidence="1" key="3">
    <citation type="submission" date="2025-09" db="UniProtKB">
        <authorList>
            <consortium name="Ensembl"/>
        </authorList>
    </citation>
    <scope>IDENTIFICATION</scope>
</reference>
<organism evidence="1 2">
    <name type="scientific">Ciona savignyi</name>
    <name type="common">Pacific transparent sea squirt</name>
    <dbReference type="NCBI Taxonomy" id="51511"/>
    <lineage>
        <taxon>Eukaryota</taxon>
        <taxon>Metazoa</taxon>
        <taxon>Chordata</taxon>
        <taxon>Tunicata</taxon>
        <taxon>Ascidiacea</taxon>
        <taxon>Phlebobranchia</taxon>
        <taxon>Cionidae</taxon>
        <taxon>Ciona</taxon>
    </lineage>
</organism>
<keyword evidence="2" id="KW-1185">Reference proteome</keyword>
<dbReference type="Proteomes" id="UP000007875">
    <property type="component" value="Unassembled WGS sequence"/>
</dbReference>
<protein>
    <submittedName>
        <fullName evidence="1">Uncharacterized protein</fullName>
    </submittedName>
</protein>
<name>H2Y5W5_CIOSA</name>
<sequence>MKYQTIGRTGLGGAVWYLSDDVDDDVVDDDVTDDVMGDLLLRAGESLKVGWAYREYELGSWGFFPSWGCDVISLFYDVKSLTRVEGLSGADRRVGLFVAILWRVVIRGERHVVAVFVLGRFHMREFPAWIPSI</sequence>
<dbReference type="HOGENOM" id="CLU_1911327_0_0_1"/>
<dbReference type="InParanoid" id="H2Y5W5"/>